<feature type="non-terminal residue" evidence="2">
    <location>
        <position position="1"/>
    </location>
</feature>
<dbReference type="STRING" id="37653.A0A0L8H214"/>
<proteinExistence type="predicted"/>
<dbReference type="AlphaFoldDB" id="A0A0L8H214"/>
<dbReference type="OrthoDB" id="6282257at2759"/>
<feature type="compositionally biased region" description="Polar residues" evidence="1">
    <location>
        <begin position="158"/>
        <end position="174"/>
    </location>
</feature>
<dbReference type="PANTHER" id="PTHR38681:SF1">
    <property type="entry name" value="RETROVIRUS-RELATED POL POLYPROTEIN FROM TRANSPOSON 412-LIKE PROTEIN"/>
    <property type="match status" value="1"/>
</dbReference>
<name>A0A0L8H214_OCTBM</name>
<dbReference type="PANTHER" id="PTHR38681">
    <property type="entry name" value="RETROVIRUS-RELATED POL POLYPROTEIN FROM TRANSPOSON 412-LIKE PROTEIN-RELATED"/>
    <property type="match status" value="1"/>
</dbReference>
<organism evidence="2">
    <name type="scientific">Octopus bimaculoides</name>
    <name type="common">California two-spotted octopus</name>
    <dbReference type="NCBI Taxonomy" id="37653"/>
    <lineage>
        <taxon>Eukaryota</taxon>
        <taxon>Metazoa</taxon>
        <taxon>Spiralia</taxon>
        <taxon>Lophotrochozoa</taxon>
        <taxon>Mollusca</taxon>
        <taxon>Cephalopoda</taxon>
        <taxon>Coleoidea</taxon>
        <taxon>Octopodiformes</taxon>
        <taxon>Octopoda</taxon>
        <taxon>Incirrata</taxon>
        <taxon>Octopodidae</taxon>
        <taxon>Octopus</taxon>
    </lineage>
</organism>
<accession>A0A0L8H214</accession>
<protein>
    <submittedName>
        <fullName evidence="2">Uncharacterized protein</fullName>
    </submittedName>
</protein>
<sequence>QLVRSFTSGIVRNAVKENLQHSPAELLYGTTLTLPGQMFEETNSFNGDVNDYVTRLKRFLTDIPSFTRKLQNVKSFVPSDINYWTHVFVRNDATHNSLNYKYTEPFKVLLIKDKTMTLDMHGKKEIVSLDRKKKSYFNQYSCHENEDAGDTSRHNLKQSDIQNNESKVNGNTQF</sequence>
<feature type="region of interest" description="Disordered" evidence="1">
    <location>
        <begin position="144"/>
        <end position="174"/>
    </location>
</feature>
<gene>
    <name evidence="2" type="ORF">OCBIM_22024118mg</name>
</gene>
<evidence type="ECO:0000313" key="2">
    <source>
        <dbReference type="EMBL" id="KOF83257.1"/>
    </source>
</evidence>
<evidence type="ECO:0000256" key="1">
    <source>
        <dbReference type="SAM" id="MobiDB-lite"/>
    </source>
</evidence>
<feature type="compositionally biased region" description="Basic and acidic residues" evidence="1">
    <location>
        <begin position="144"/>
        <end position="153"/>
    </location>
</feature>
<dbReference type="EMBL" id="KQ419535">
    <property type="protein sequence ID" value="KOF83257.1"/>
    <property type="molecule type" value="Genomic_DNA"/>
</dbReference>
<reference evidence="2" key="1">
    <citation type="submission" date="2015-07" db="EMBL/GenBank/DDBJ databases">
        <title>MeaNS - Measles Nucleotide Surveillance Program.</title>
        <authorList>
            <person name="Tran T."/>
            <person name="Druce J."/>
        </authorList>
    </citation>
    <scope>NUCLEOTIDE SEQUENCE</scope>
    <source>
        <strain evidence="2">UCB-OBI-ISO-001</strain>
        <tissue evidence="2">Gonad</tissue>
    </source>
</reference>